<keyword evidence="7" id="KW-1185">Reference proteome</keyword>
<dbReference type="RefSeq" id="WP_127914667.1">
    <property type="nucleotide sequence ID" value="NZ_RKLP01000001.1"/>
</dbReference>
<dbReference type="InterPro" id="IPR015590">
    <property type="entry name" value="Aldehyde_DH_dom"/>
</dbReference>
<dbReference type="InterPro" id="IPR029510">
    <property type="entry name" value="Ald_DH_CS_GLU"/>
</dbReference>
<evidence type="ECO:0000313" key="6">
    <source>
        <dbReference type="EMBL" id="RVW11544.1"/>
    </source>
</evidence>
<feature type="active site" evidence="3">
    <location>
        <position position="265"/>
    </location>
</feature>
<comment type="similarity">
    <text evidence="1 4">Belongs to the aldehyde dehydrogenase family.</text>
</comment>
<proteinExistence type="inferred from homology"/>
<evidence type="ECO:0000256" key="3">
    <source>
        <dbReference type="PROSITE-ProRule" id="PRU10007"/>
    </source>
</evidence>
<dbReference type="SUPFAM" id="SSF53720">
    <property type="entry name" value="ALDH-like"/>
    <property type="match status" value="1"/>
</dbReference>
<sequence>MTGTAPSRDGLELPYTHVDDLFVDGTWVASTGGERIDVVDPATEEAWGSVPNASAGDVDTAAEAAHRAFRGPGWSDLRPSERAQYLLRIADEIEKRAEPMAWTTTRENGSPIAETSGSAANAAGIFRYFASLAPYLESVDVRPYPNGQGTTAVFRDPIGVCALIAPWNFPINLVVAKLAPALIAGCTAVIKPAESTPLSIRFVVEAVAAAGVPAGVVNLVTGTGAVGDRLVRHPLVRKVAFTGSTGVGRRIAAACGELLRPVTLELGGKSPAIVLEDADLDAFSQVLIRSCMRNTGQTCYISTRILAPASRYDEVVDTVSRTVAAARQGDPLDGDTVFGPSATKAQYDKVLGYIDGARAEGARVTTGGGRADTDRGYFVRPTVFADVTEDMTIAREEVFGPVVTILRYDTVDDALRIANGTDFGLGGIVFSADEARAVEVARRIDTGSVGINFFASNHSAPFGGRGDSGLGVEFGIEGLNAYLTPQSVHRRVGPNAR</sequence>
<reference evidence="6 7" key="1">
    <citation type="submission" date="2018-11" db="EMBL/GenBank/DDBJ databases">
        <title>Rhodococcus spongicola sp. nov. and Rhodococcus xishaensis sp. nov. from marine sponges.</title>
        <authorList>
            <person name="Li L."/>
            <person name="Lin H.W."/>
        </authorList>
    </citation>
    <scope>NUCLEOTIDE SEQUENCE [LARGE SCALE GENOMIC DNA]</scope>
    <source>
        <strain evidence="6 7">CCTCC AB2014297</strain>
    </source>
</reference>
<evidence type="ECO:0000256" key="4">
    <source>
        <dbReference type="RuleBase" id="RU003345"/>
    </source>
</evidence>
<comment type="caution">
    <text evidence="6">The sequence shown here is derived from an EMBL/GenBank/DDBJ whole genome shotgun (WGS) entry which is preliminary data.</text>
</comment>
<dbReference type="InterPro" id="IPR016161">
    <property type="entry name" value="Ald_DH/histidinol_DH"/>
</dbReference>
<dbReference type="InterPro" id="IPR016162">
    <property type="entry name" value="Ald_DH_N"/>
</dbReference>
<dbReference type="PANTHER" id="PTHR42804:SF1">
    <property type="entry name" value="ALDEHYDE DEHYDROGENASE-RELATED"/>
    <property type="match status" value="1"/>
</dbReference>
<protein>
    <submittedName>
        <fullName evidence="6">Aldehyde dehydrogenase family protein</fullName>
    </submittedName>
</protein>
<gene>
    <name evidence="6" type="ORF">EGT67_03840</name>
</gene>
<dbReference type="Proteomes" id="UP000286208">
    <property type="component" value="Unassembled WGS sequence"/>
</dbReference>
<evidence type="ECO:0000256" key="2">
    <source>
        <dbReference type="ARBA" id="ARBA00023002"/>
    </source>
</evidence>
<organism evidence="6 7">
    <name type="scientific">Prescottella agglutinans</name>
    <dbReference type="NCBI Taxonomy" id="1644129"/>
    <lineage>
        <taxon>Bacteria</taxon>
        <taxon>Bacillati</taxon>
        <taxon>Actinomycetota</taxon>
        <taxon>Actinomycetes</taxon>
        <taxon>Mycobacteriales</taxon>
        <taxon>Nocardiaceae</taxon>
        <taxon>Prescottella</taxon>
    </lineage>
</organism>
<evidence type="ECO:0000313" key="7">
    <source>
        <dbReference type="Proteomes" id="UP000286208"/>
    </source>
</evidence>
<dbReference type="PROSITE" id="PS00687">
    <property type="entry name" value="ALDEHYDE_DEHYDR_GLU"/>
    <property type="match status" value="1"/>
</dbReference>
<dbReference type="Pfam" id="PF00171">
    <property type="entry name" value="Aldedh"/>
    <property type="match status" value="1"/>
</dbReference>
<evidence type="ECO:0000259" key="5">
    <source>
        <dbReference type="Pfam" id="PF00171"/>
    </source>
</evidence>
<dbReference type="EMBL" id="RKLP01000001">
    <property type="protein sequence ID" value="RVW11544.1"/>
    <property type="molecule type" value="Genomic_DNA"/>
</dbReference>
<dbReference type="GO" id="GO:0016620">
    <property type="term" value="F:oxidoreductase activity, acting on the aldehyde or oxo group of donors, NAD or NADP as acceptor"/>
    <property type="evidence" value="ECO:0007669"/>
    <property type="project" value="InterPro"/>
</dbReference>
<dbReference type="InterPro" id="IPR016163">
    <property type="entry name" value="Ald_DH_C"/>
</dbReference>
<dbReference type="PANTHER" id="PTHR42804">
    <property type="entry name" value="ALDEHYDE DEHYDROGENASE"/>
    <property type="match status" value="1"/>
</dbReference>
<keyword evidence="2 4" id="KW-0560">Oxidoreductase</keyword>
<dbReference type="FunFam" id="3.40.309.10:FF:000012">
    <property type="entry name" value="Betaine aldehyde dehydrogenase"/>
    <property type="match status" value="1"/>
</dbReference>
<feature type="domain" description="Aldehyde dehydrogenase" evidence="5">
    <location>
        <begin position="27"/>
        <end position="488"/>
    </location>
</feature>
<dbReference type="AlphaFoldDB" id="A0A3S3ARZ8"/>
<dbReference type="OrthoDB" id="6882680at2"/>
<dbReference type="Gene3D" id="3.40.309.10">
    <property type="entry name" value="Aldehyde Dehydrogenase, Chain A, domain 2"/>
    <property type="match status" value="1"/>
</dbReference>
<evidence type="ECO:0000256" key="1">
    <source>
        <dbReference type="ARBA" id="ARBA00009986"/>
    </source>
</evidence>
<name>A0A3S3ARZ8_9NOCA</name>
<dbReference type="FunFam" id="3.40.605.10:FF:000007">
    <property type="entry name" value="NAD/NADP-dependent betaine aldehyde dehydrogenase"/>
    <property type="match status" value="1"/>
</dbReference>
<dbReference type="Gene3D" id="3.40.605.10">
    <property type="entry name" value="Aldehyde Dehydrogenase, Chain A, domain 1"/>
    <property type="match status" value="1"/>
</dbReference>
<accession>A0A3S3ARZ8</accession>